<feature type="domain" description="MADS-box" evidence="7">
    <location>
        <begin position="13"/>
        <end position="59"/>
    </location>
</feature>
<dbReference type="GO" id="GO:0005634">
    <property type="term" value="C:nucleus"/>
    <property type="evidence" value="ECO:0007669"/>
    <property type="project" value="UniProtKB-SubCell"/>
</dbReference>
<dbReference type="VEuPathDB" id="FungiDB:EYZ11_013416"/>
<gene>
    <name evidence="8" type="ORF">ATNIH1004_003996</name>
</gene>
<dbReference type="RefSeq" id="XP_033427474.1">
    <property type="nucleotide sequence ID" value="XM_033568668.1"/>
</dbReference>
<accession>A0A5M9MTA2</accession>
<evidence type="ECO:0000256" key="1">
    <source>
        <dbReference type="ARBA" id="ARBA00004123"/>
    </source>
</evidence>
<dbReference type="Pfam" id="PF00319">
    <property type="entry name" value="SRF-TF"/>
    <property type="match status" value="1"/>
</dbReference>
<feature type="region of interest" description="Disordered" evidence="6">
    <location>
        <begin position="1"/>
        <end position="24"/>
    </location>
</feature>
<keyword evidence="4" id="KW-0804">Transcription</keyword>
<reference evidence="8 9" key="1">
    <citation type="submission" date="2019-08" db="EMBL/GenBank/DDBJ databases">
        <title>The genome sequence of a newly discovered highly antifungal drug resistant Aspergillus species, Aspergillus tanneri NIH 1004.</title>
        <authorList>
            <person name="Mounaud S."/>
            <person name="Singh I."/>
            <person name="Joardar V."/>
            <person name="Pakala S."/>
            <person name="Pakala S."/>
            <person name="Venepally P."/>
            <person name="Chung J.K."/>
            <person name="Losada L."/>
            <person name="Nierman W.C."/>
        </authorList>
    </citation>
    <scope>NUCLEOTIDE SEQUENCE [LARGE SCALE GENOMIC DNA]</scope>
    <source>
        <strain evidence="8 9">NIH1004</strain>
    </source>
</reference>
<dbReference type="SUPFAM" id="SSF55455">
    <property type="entry name" value="SRF-like"/>
    <property type="match status" value="1"/>
</dbReference>
<evidence type="ECO:0000256" key="4">
    <source>
        <dbReference type="ARBA" id="ARBA00023163"/>
    </source>
</evidence>
<dbReference type="OrthoDB" id="1898716at2759"/>
<name>A0A5M9MTA2_9EURO</name>
<dbReference type="GO" id="GO:0046983">
    <property type="term" value="F:protein dimerization activity"/>
    <property type="evidence" value="ECO:0007669"/>
    <property type="project" value="InterPro"/>
</dbReference>
<keyword evidence="2" id="KW-0805">Transcription regulation</keyword>
<keyword evidence="3" id="KW-0238">DNA-binding</keyword>
<comment type="caution">
    <text evidence="8">The sequence shown here is derived from an EMBL/GenBank/DDBJ whole genome shotgun (WGS) entry which is preliminary data.</text>
</comment>
<evidence type="ECO:0000256" key="5">
    <source>
        <dbReference type="ARBA" id="ARBA00023242"/>
    </source>
</evidence>
<keyword evidence="5" id="KW-0539">Nucleus</keyword>
<protein>
    <recommendedName>
        <fullName evidence="7">MADS-box domain-containing protein</fullName>
    </recommendedName>
</protein>
<comment type="subcellular location">
    <subcellularLocation>
        <location evidence="1">Nucleus</location>
    </subcellularLocation>
</comment>
<dbReference type="Proteomes" id="UP000324241">
    <property type="component" value="Unassembled WGS sequence"/>
</dbReference>
<organism evidence="8 9">
    <name type="scientific">Aspergillus tanneri</name>
    <dbReference type="NCBI Taxonomy" id="1220188"/>
    <lineage>
        <taxon>Eukaryota</taxon>
        <taxon>Fungi</taxon>
        <taxon>Dikarya</taxon>
        <taxon>Ascomycota</taxon>
        <taxon>Pezizomycotina</taxon>
        <taxon>Eurotiomycetes</taxon>
        <taxon>Eurotiomycetidae</taxon>
        <taxon>Eurotiales</taxon>
        <taxon>Aspergillaceae</taxon>
        <taxon>Aspergillus</taxon>
        <taxon>Aspergillus subgen. Circumdati</taxon>
    </lineage>
</organism>
<evidence type="ECO:0000256" key="6">
    <source>
        <dbReference type="SAM" id="MobiDB-lite"/>
    </source>
</evidence>
<dbReference type="InterPro" id="IPR002100">
    <property type="entry name" value="TF_MADSbox"/>
</dbReference>
<sequence>MAKPRKIRGRQSNNSKARRQQHYRRGGTLFRKAFEFCQECNADISMLVRLKDSGQIYVFNSNERWIPSQEELILYYPTPRWITWQELAAKYDS</sequence>
<evidence type="ECO:0000313" key="8">
    <source>
        <dbReference type="EMBL" id="KAA8648113.1"/>
    </source>
</evidence>
<dbReference type="GO" id="GO:0045944">
    <property type="term" value="P:positive regulation of transcription by RNA polymerase II"/>
    <property type="evidence" value="ECO:0007669"/>
    <property type="project" value="UniProtKB-ARBA"/>
</dbReference>
<evidence type="ECO:0000259" key="7">
    <source>
        <dbReference type="Pfam" id="PF00319"/>
    </source>
</evidence>
<dbReference type="GeneID" id="54326698"/>
<dbReference type="AlphaFoldDB" id="A0A5M9MTA2"/>
<dbReference type="GO" id="GO:0003677">
    <property type="term" value="F:DNA binding"/>
    <property type="evidence" value="ECO:0007669"/>
    <property type="project" value="UniProtKB-KW"/>
</dbReference>
<evidence type="ECO:0000313" key="9">
    <source>
        <dbReference type="Proteomes" id="UP000324241"/>
    </source>
</evidence>
<proteinExistence type="predicted"/>
<dbReference type="EMBL" id="QUQM01000003">
    <property type="protein sequence ID" value="KAA8648113.1"/>
    <property type="molecule type" value="Genomic_DNA"/>
</dbReference>
<dbReference type="InterPro" id="IPR036879">
    <property type="entry name" value="TF_MADSbox_sf"/>
</dbReference>
<evidence type="ECO:0000256" key="2">
    <source>
        <dbReference type="ARBA" id="ARBA00023015"/>
    </source>
</evidence>
<evidence type="ECO:0000256" key="3">
    <source>
        <dbReference type="ARBA" id="ARBA00023125"/>
    </source>
</evidence>